<evidence type="ECO:0000313" key="2">
    <source>
        <dbReference type="Proteomes" id="UP000814176"/>
    </source>
</evidence>
<evidence type="ECO:0000313" key="1">
    <source>
        <dbReference type="EMBL" id="KAH9836829.1"/>
    </source>
</evidence>
<gene>
    <name evidence="1" type="ORF">C8Q71DRAFT_61975</name>
</gene>
<accession>A0ABQ8KGB6</accession>
<reference evidence="1 2" key="1">
    <citation type="journal article" date="2021" name="Environ. Microbiol.">
        <title>Gene family expansions and transcriptome signatures uncover fungal adaptations to wood decay.</title>
        <authorList>
            <person name="Hage H."/>
            <person name="Miyauchi S."/>
            <person name="Viragh M."/>
            <person name="Drula E."/>
            <person name="Min B."/>
            <person name="Chaduli D."/>
            <person name="Navarro D."/>
            <person name="Favel A."/>
            <person name="Norest M."/>
            <person name="Lesage-Meessen L."/>
            <person name="Balint B."/>
            <person name="Merenyi Z."/>
            <person name="de Eugenio L."/>
            <person name="Morin E."/>
            <person name="Martinez A.T."/>
            <person name="Baldrian P."/>
            <person name="Stursova M."/>
            <person name="Martinez M.J."/>
            <person name="Novotny C."/>
            <person name="Magnuson J.K."/>
            <person name="Spatafora J.W."/>
            <person name="Maurice S."/>
            <person name="Pangilinan J."/>
            <person name="Andreopoulos W."/>
            <person name="LaButti K."/>
            <person name="Hundley H."/>
            <person name="Na H."/>
            <person name="Kuo A."/>
            <person name="Barry K."/>
            <person name="Lipzen A."/>
            <person name="Henrissat B."/>
            <person name="Riley R."/>
            <person name="Ahrendt S."/>
            <person name="Nagy L.G."/>
            <person name="Grigoriev I.V."/>
            <person name="Martin F."/>
            <person name="Rosso M.N."/>
        </authorList>
    </citation>
    <scope>NUCLEOTIDE SEQUENCE [LARGE SCALE GENOMIC DNA]</scope>
    <source>
        <strain evidence="1 2">CIRM-BRFM 1785</strain>
    </source>
</reference>
<dbReference type="Proteomes" id="UP000814176">
    <property type="component" value="Unassembled WGS sequence"/>
</dbReference>
<name>A0ABQ8KGB6_9APHY</name>
<keyword evidence="2" id="KW-1185">Reference proteome</keyword>
<dbReference type="EMBL" id="JADCUA010000010">
    <property type="protein sequence ID" value="KAH9836829.1"/>
    <property type="molecule type" value="Genomic_DNA"/>
</dbReference>
<comment type="caution">
    <text evidence="1">The sequence shown here is derived from an EMBL/GenBank/DDBJ whole genome shotgun (WGS) entry which is preliminary data.</text>
</comment>
<dbReference type="GeneID" id="72000361"/>
<sequence length="208" mass="23031">MRLTLGGSAGLLEIGKRIRMAASYPWMTGIRHHWIMVLVMAPLSPHLKANPFCCCTSYLASASPYEVAYVLHSFVHVLDQRKIYAGSATCAELMSCLLSHRSRLLAGPTSLRYRFMPAMDNYYAVDPSQLWYDGFMVQCSRGPPELPRSEVLASPAHIVHLGLLPRINIRSGALTTPCGMIRACMTTELWMSCHRYGVGGSDPTGCTY</sequence>
<protein>
    <submittedName>
        <fullName evidence="1">Uncharacterized protein</fullName>
    </submittedName>
</protein>
<proteinExistence type="predicted"/>
<dbReference type="RefSeq" id="XP_047779067.1">
    <property type="nucleotide sequence ID" value="XM_047919629.1"/>
</dbReference>
<organism evidence="1 2">
    <name type="scientific">Rhodofomes roseus</name>
    <dbReference type="NCBI Taxonomy" id="34475"/>
    <lineage>
        <taxon>Eukaryota</taxon>
        <taxon>Fungi</taxon>
        <taxon>Dikarya</taxon>
        <taxon>Basidiomycota</taxon>
        <taxon>Agaricomycotina</taxon>
        <taxon>Agaricomycetes</taxon>
        <taxon>Polyporales</taxon>
        <taxon>Rhodofomes</taxon>
    </lineage>
</organism>